<accession>A0A0K6GGL1</accession>
<feature type="coiled-coil region" evidence="2">
    <location>
        <begin position="137"/>
        <end position="165"/>
    </location>
</feature>
<feature type="compositionally biased region" description="Basic and acidic residues" evidence="3">
    <location>
        <begin position="109"/>
        <end position="119"/>
    </location>
</feature>
<feature type="compositionally biased region" description="Low complexity" evidence="3">
    <location>
        <begin position="245"/>
        <end position="255"/>
    </location>
</feature>
<feature type="region of interest" description="Disordered" evidence="3">
    <location>
        <begin position="65"/>
        <end position="84"/>
    </location>
</feature>
<feature type="compositionally biased region" description="Low complexity" evidence="3">
    <location>
        <begin position="332"/>
        <end position="348"/>
    </location>
</feature>
<organism evidence="5 6">
    <name type="scientific">Rhizoctonia solani</name>
    <dbReference type="NCBI Taxonomy" id="456999"/>
    <lineage>
        <taxon>Eukaryota</taxon>
        <taxon>Fungi</taxon>
        <taxon>Dikarya</taxon>
        <taxon>Basidiomycota</taxon>
        <taxon>Agaricomycotina</taxon>
        <taxon>Agaricomycetes</taxon>
        <taxon>Cantharellales</taxon>
        <taxon>Ceratobasidiaceae</taxon>
        <taxon>Rhizoctonia</taxon>
    </lineage>
</organism>
<feature type="region of interest" description="Disordered" evidence="3">
    <location>
        <begin position="99"/>
        <end position="134"/>
    </location>
</feature>
<dbReference type="PANTHER" id="PTHR13275:SF4">
    <property type="entry name" value="VACUOLAR PROTEIN SORTING-ASSOCIATED PROTEIN 72 HOMOLOG"/>
    <property type="match status" value="1"/>
</dbReference>
<protein>
    <submittedName>
        <fullName evidence="5">Vacuolar protein sorting-associated protein 72</fullName>
    </submittedName>
</protein>
<dbReference type="Pfam" id="PF05764">
    <property type="entry name" value="YL1"/>
    <property type="match status" value="1"/>
</dbReference>
<feature type="compositionally biased region" description="Polar residues" evidence="3">
    <location>
        <begin position="260"/>
        <end position="270"/>
    </location>
</feature>
<evidence type="ECO:0000256" key="3">
    <source>
        <dbReference type="SAM" id="MobiDB-lite"/>
    </source>
</evidence>
<dbReference type="GO" id="GO:0005634">
    <property type="term" value="C:nucleus"/>
    <property type="evidence" value="ECO:0007669"/>
    <property type="project" value="TreeGrafter"/>
</dbReference>
<proteinExistence type="inferred from homology"/>
<feature type="compositionally biased region" description="Polar residues" evidence="3">
    <location>
        <begin position="355"/>
        <end position="377"/>
    </location>
</feature>
<evidence type="ECO:0000259" key="4">
    <source>
        <dbReference type="SMART" id="SM00993"/>
    </source>
</evidence>
<sequence length="604" mass="65316">MLIVRMTEVDVFESDFESTDEEEYAKQGIEDGEKQVQMEEKAERRAARAKASKIGSAPAQKILERAMRGQPAPKKKQPSTKNILEHRFGSLWDATRQSERASTVKHKFQVQERLKDAEKRKAHAPKRPRPIAPTKTQDELIAAALELEEKNTKALREFLQKEEEKRAAARKVVRLKIEGPVVRWVSRGEVPLVEEVKEEPGTRQTSVTASQAQVQTPPAQASVSQTSTTPAPAVVGPAPSPIGPDPSSTSISTSTVAPARSSTPSRTQRMQVYVEIPTPSKSIRRSLSARSQSPLASRGLNVPSTQPLARSPLSSTVSLPRSPLSAPEPLVPESGPSQSSGEPQRSESLQPPGPTSSYSSEPTSQHQGPRSIPSQSNVLRTSHLPTAIRQSSVSSSGSGKSKGKMIMYVEIPMRKRDKGKALVPGSAESPRPNGLLLEPSSVPAVVSDSVAVPKSTPATSTTVFSSPSVPTLSTPSAPAHAPLSQKQTRNYVIVEYGGGARASFGWNMQAVFGKHADWEDVLINGVKVPHPVKPTCPITGLSAPYRDSRTGIPYANAYAYKTLTRLLAHEFVWSKERGCYIGDEGRDPARSVPLGWRSAATGRF</sequence>
<feature type="region of interest" description="Disordered" evidence="3">
    <location>
        <begin position="416"/>
        <end position="436"/>
    </location>
</feature>
<keyword evidence="6" id="KW-1185">Reference proteome</keyword>
<dbReference type="Proteomes" id="UP000044841">
    <property type="component" value="Unassembled WGS sequence"/>
</dbReference>
<dbReference type="AlphaFoldDB" id="A0A0K6GGL1"/>
<comment type="similarity">
    <text evidence="1">Belongs to the VPS72/YL1 family.</text>
</comment>
<dbReference type="InterPro" id="IPR046757">
    <property type="entry name" value="YL1_N"/>
</dbReference>
<evidence type="ECO:0000256" key="2">
    <source>
        <dbReference type="SAM" id="Coils"/>
    </source>
</evidence>
<evidence type="ECO:0000313" key="5">
    <source>
        <dbReference type="EMBL" id="CUA77752.1"/>
    </source>
</evidence>
<feature type="compositionally biased region" description="Low complexity" evidence="3">
    <location>
        <begin position="455"/>
        <end position="479"/>
    </location>
</feature>
<name>A0A0K6GGL1_9AGAM</name>
<feature type="compositionally biased region" description="Basic residues" evidence="3">
    <location>
        <begin position="120"/>
        <end position="129"/>
    </location>
</feature>
<dbReference type="PANTHER" id="PTHR13275">
    <property type="entry name" value="YL-1 PROTEIN TRANSCRIPTION FACTOR-LIKE 1"/>
    <property type="match status" value="1"/>
</dbReference>
<keyword evidence="2" id="KW-0175">Coiled coil</keyword>
<evidence type="ECO:0000313" key="6">
    <source>
        <dbReference type="Proteomes" id="UP000044841"/>
    </source>
</evidence>
<dbReference type="Pfam" id="PF08265">
    <property type="entry name" value="YL1_C"/>
    <property type="match status" value="1"/>
</dbReference>
<feature type="domain" description="Vps72/YL1 C-terminal" evidence="4">
    <location>
        <begin position="534"/>
        <end position="563"/>
    </location>
</feature>
<gene>
    <name evidence="5" type="ORF">RSOLAG22IIIB_06759</name>
</gene>
<reference evidence="5 6" key="1">
    <citation type="submission" date="2015-07" db="EMBL/GenBank/DDBJ databases">
        <authorList>
            <person name="Noorani M."/>
        </authorList>
    </citation>
    <scope>NUCLEOTIDE SEQUENCE [LARGE SCALE GENOMIC DNA]</scope>
    <source>
        <strain evidence="5">BBA 69670</strain>
    </source>
</reference>
<dbReference type="InterPro" id="IPR013272">
    <property type="entry name" value="Vps72/YL1_C"/>
</dbReference>
<feature type="region of interest" description="Disordered" evidence="3">
    <location>
        <begin position="455"/>
        <end position="483"/>
    </location>
</feature>
<evidence type="ECO:0000256" key="1">
    <source>
        <dbReference type="ARBA" id="ARBA00006832"/>
    </source>
</evidence>
<feature type="compositionally biased region" description="Low complexity" evidence="3">
    <location>
        <begin position="226"/>
        <end position="237"/>
    </location>
</feature>
<feature type="compositionally biased region" description="Polar residues" evidence="3">
    <location>
        <begin position="202"/>
        <end position="225"/>
    </location>
</feature>
<dbReference type="EMBL" id="CYGV01001878">
    <property type="protein sequence ID" value="CUA77752.1"/>
    <property type="molecule type" value="Genomic_DNA"/>
</dbReference>
<feature type="compositionally biased region" description="Polar residues" evidence="3">
    <location>
        <begin position="302"/>
        <end position="319"/>
    </location>
</feature>
<dbReference type="SMART" id="SM00993">
    <property type="entry name" value="YL1_C"/>
    <property type="match status" value="1"/>
</dbReference>
<feature type="region of interest" description="Disordered" evidence="3">
    <location>
        <begin position="196"/>
        <end position="377"/>
    </location>
</feature>